<keyword evidence="5 12" id="KW-0732">Signal</keyword>
<feature type="domain" description="Thioredoxin" evidence="13">
    <location>
        <begin position="337"/>
        <end position="470"/>
    </location>
</feature>
<dbReference type="CDD" id="cd02995">
    <property type="entry name" value="PDI_a_PDI_a'_C"/>
    <property type="match status" value="1"/>
</dbReference>
<evidence type="ECO:0000256" key="4">
    <source>
        <dbReference type="ARBA" id="ARBA00012723"/>
    </source>
</evidence>
<accession>A0AAF0J7D8</accession>
<reference evidence="14" key="1">
    <citation type="submission" date="2023-03" db="EMBL/GenBank/DDBJ databases">
        <title>Mating type loci evolution in Malassezia.</title>
        <authorList>
            <person name="Coelho M.A."/>
        </authorList>
    </citation>
    <scope>NUCLEOTIDE SEQUENCE</scope>
    <source>
        <strain evidence="14">CBS 11721</strain>
    </source>
</reference>
<keyword evidence="9 14" id="KW-0413">Isomerase</keyword>
<dbReference type="GO" id="GO:0034976">
    <property type="term" value="P:response to endoplasmic reticulum stress"/>
    <property type="evidence" value="ECO:0007669"/>
    <property type="project" value="TreeGrafter"/>
</dbReference>
<dbReference type="CDD" id="cd02982">
    <property type="entry name" value="PDI_b'_family"/>
    <property type="match status" value="1"/>
</dbReference>
<dbReference type="GO" id="GO:0006457">
    <property type="term" value="P:protein folding"/>
    <property type="evidence" value="ECO:0007669"/>
    <property type="project" value="TreeGrafter"/>
</dbReference>
<evidence type="ECO:0000256" key="7">
    <source>
        <dbReference type="ARBA" id="ARBA00022824"/>
    </source>
</evidence>
<evidence type="ECO:0000313" key="15">
    <source>
        <dbReference type="Proteomes" id="UP001219933"/>
    </source>
</evidence>
<evidence type="ECO:0000256" key="6">
    <source>
        <dbReference type="ARBA" id="ARBA00022737"/>
    </source>
</evidence>
<dbReference type="InterPro" id="IPR005792">
    <property type="entry name" value="Prot_disulphide_isomerase"/>
</dbReference>
<evidence type="ECO:0000256" key="3">
    <source>
        <dbReference type="ARBA" id="ARBA00006347"/>
    </source>
</evidence>
<dbReference type="Pfam" id="PF13848">
    <property type="entry name" value="Thioredoxin_6"/>
    <property type="match status" value="1"/>
</dbReference>
<dbReference type="SUPFAM" id="SSF52833">
    <property type="entry name" value="Thioredoxin-like"/>
    <property type="match status" value="4"/>
</dbReference>
<comment type="similarity">
    <text evidence="3">Belongs to the protein disulfide isomerase family.</text>
</comment>
<feature type="chain" id="PRO_5042233706" description="protein disulfide-isomerase" evidence="12">
    <location>
        <begin position="19"/>
        <end position="487"/>
    </location>
</feature>
<keyword evidence="10 11" id="KW-0676">Redox-active center</keyword>
<evidence type="ECO:0000256" key="8">
    <source>
        <dbReference type="ARBA" id="ARBA00023157"/>
    </source>
</evidence>
<dbReference type="PANTHER" id="PTHR18929">
    <property type="entry name" value="PROTEIN DISULFIDE ISOMERASE"/>
    <property type="match status" value="1"/>
</dbReference>
<comment type="subcellular location">
    <subcellularLocation>
        <location evidence="2">Endoplasmic reticulum lumen</location>
    </subcellularLocation>
</comment>
<dbReference type="AlphaFoldDB" id="A0AAF0J7D8"/>
<dbReference type="Gene3D" id="3.40.30.10">
    <property type="entry name" value="Glutaredoxin"/>
    <property type="match status" value="4"/>
</dbReference>
<protein>
    <recommendedName>
        <fullName evidence="4">protein disulfide-isomerase</fullName>
        <ecNumber evidence="4">5.3.4.1</ecNumber>
    </recommendedName>
</protein>
<gene>
    <name evidence="14" type="primary">PDI1_2</name>
    <name evidence="14" type="ORF">MCUN1_002377</name>
</gene>
<evidence type="ECO:0000256" key="5">
    <source>
        <dbReference type="ARBA" id="ARBA00022729"/>
    </source>
</evidence>
<proteinExistence type="inferred from homology"/>
<keyword evidence="8 11" id="KW-1015">Disulfide bond</keyword>
<keyword evidence="6" id="KW-0677">Repeat</keyword>
<dbReference type="EC" id="5.3.4.1" evidence="4"/>
<dbReference type="Proteomes" id="UP001219933">
    <property type="component" value="Chromosome 3"/>
</dbReference>
<sequence>MRGIYALAAAAVALCVRASDVAVLGKGNFSEWVGAQELALVEFYAPWCGHCQALAPHYEAAATALKGEGVALAKVDCTVEDALCGENGVGGFPTLKVMRHGSASPYGGPRKTEGIIEYMQRQKLPAVLNVSATTIDDFKSKGRFVLLALAKEDDKESRDAIAKYGNEQRDSVIVGVSDDVLLASEVGVTMPGLVAFRKFDEPQVGYSASASLTYDAIDAFVAVESIPLIDEITPDNFAKYVQTGLPLGYYFVNPESSSRELEIRQLADTARAHRGKLNIVWIDGVKFANHAKALNLKGESWPAFAIQNMQTGFKYPLELGKNPTKEVADYVQRFVEGKVPASVKSAPIPASQPESVIEVVADEFDKYVFQDDKDVLVEFYAPWCGHCKRLAPTYSLLADMYARDSSASSKVQVVKMDATANDVPPSAGIQLEGFPTIVLKPAGKDSRTLVDYSGDRSLESLVDFIATSGTHKARVTVESESVTHDEL</sequence>
<dbReference type="Pfam" id="PF00085">
    <property type="entry name" value="Thioredoxin"/>
    <property type="match status" value="2"/>
</dbReference>
<dbReference type="GO" id="GO:0005788">
    <property type="term" value="C:endoplasmic reticulum lumen"/>
    <property type="evidence" value="ECO:0007669"/>
    <property type="project" value="UniProtKB-SubCell"/>
</dbReference>
<evidence type="ECO:0000259" key="13">
    <source>
        <dbReference type="PROSITE" id="PS51352"/>
    </source>
</evidence>
<evidence type="ECO:0000256" key="11">
    <source>
        <dbReference type="PIRSR" id="PIRSR605792-51"/>
    </source>
</evidence>
<evidence type="ECO:0000256" key="10">
    <source>
        <dbReference type="ARBA" id="ARBA00023284"/>
    </source>
</evidence>
<feature type="disulfide bond" description="Redox-active" evidence="11">
    <location>
        <begin position="384"/>
        <end position="387"/>
    </location>
</feature>
<evidence type="ECO:0000256" key="12">
    <source>
        <dbReference type="SAM" id="SignalP"/>
    </source>
</evidence>
<dbReference type="CDD" id="cd02961">
    <property type="entry name" value="PDI_a_family"/>
    <property type="match status" value="1"/>
</dbReference>
<dbReference type="PANTHER" id="PTHR18929:SF132">
    <property type="entry name" value="PROTEIN DISULFIDE-ISOMERASE A3"/>
    <property type="match status" value="1"/>
</dbReference>
<dbReference type="EMBL" id="CP119879">
    <property type="protein sequence ID" value="WFD35519.1"/>
    <property type="molecule type" value="Genomic_DNA"/>
</dbReference>
<dbReference type="InterPro" id="IPR036249">
    <property type="entry name" value="Thioredoxin-like_sf"/>
</dbReference>
<comment type="catalytic activity">
    <reaction evidence="1">
        <text>Catalyzes the rearrangement of -S-S- bonds in proteins.</text>
        <dbReference type="EC" id="5.3.4.1"/>
    </reaction>
</comment>
<evidence type="ECO:0000313" key="14">
    <source>
        <dbReference type="EMBL" id="WFD35519.1"/>
    </source>
</evidence>
<organism evidence="14 15">
    <name type="scientific">Malassezia cuniculi</name>
    <dbReference type="NCBI Taxonomy" id="948313"/>
    <lineage>
        <taxon>Eukaryota</taxon>
        <taxon>Fungi</taxon>
        <taxon>Dikarya</taxon>
        <taxon>Basidiomycota</taxon>
        <taxon>Ustilaginomycotina</taxon>
        <taxon>Malasseziomycetes</taxon>
        <taxon>Malasseziales</taxon>
        <taxon>Malasseziaceae</taxon>
        <taxon>Malassezia</taxon>
    </lineage>
</organism>
<dbReference type="GO" id="GO:0003756">
    <property type="term" value="F:protein disulfide isomerase activity"/>
    <property type="evidence" value="ECO:0007669"/>
    <property type="project" value="UniProtKB-EC"/>
</dbReference>
<dbReference type="NCBIfam" id="TIGR01130">
    <property type="entry name" value="ER_PDI_fam"/>
    <property type="match status" value="1"/>
</dbReference>
<dbReference type="PROSITE" id="PS51352">
    <property type="entry name" value="THIOREDOXIN_2"/>
    <property type="match status" value="2"/>
</dbReference>
<feature type="disulfide bond" description="Redox-active" evidence="11">
    <location>
        <begin position="48"/>
        <end position="51"/>
    </location>
</feature>
<dbReference type="PRINTS" id="PR00421">
    <property type="entry name" value="THIOREDOXIN"/>
</dbReference>
<evidence type="ECO:0000256" key="1">
    <source>
        <dbReference type="ARBA" id="ARBA00001182"/>
    </source>
</evidence>
<evidence type="ECO:0000256" key="9">
    <source>
        <dbReference type="ARBA" id="ARBA00023235"/>
    </source>
</evidence>
<dbReference type="InterPro" id="IPR013766">
    <property type="entry name" value="Thioredoxin_domain"/>
</dbReference>
<dbReference type="PROSITE" id="PS00194">
    <property type="entry name" value="THIOREDOXIN_1"/>
    <property type="match status" value="2"/>
</dbReference>
<feature type="signal peptide" evidence="12">
    <location>
        <begin position="1"/>
        <end position="18"/>
    </location>
</feature>
<keyword evidence="7" id="KW-0256">Endoplasmic reticulum</keyword>
<dbReference type="FunFam" id="3.40.30.10:FF:000017">
    <property type="entry name" value="Protein disulfide-isomerase A4"/>
    <property type="match status" value="1"/>
</dbReference>
<feature type="domain" description="Thioredoxin" evidence="13">
    <location>
        <begin position="5"/>
        <end position="124"/>
    </location>
</feature>
<evidence type="ECO:0000256" key="2">
    <source>
        <dbReference type="ARBA" id="ARBA00004319"/>
    </source>
</evidence>
<dbReference type="InterPro" id="IPR017937">
    <property type="entry name" value="Thioredoxin_CS"/>
</dbReference>
<keyword evidence="15" id="KW-1185">Reference proteome</keyword>
<name>A0AAF0J7D8_9BASI</name>